<proteinExistence type="predicted"/>
<evidence type="ECO:0000313" key="2">
    <source>
        <dbReference type="EMBL" id="PVU91705.1"/>
    </source>
</evidence>
<accession>A0A2T9YHB2</accession>
<evidence type="ECO:0000313" key="3">
    <source>
        <dbReference type="Proteomes" id="UP000245699"/>
    </source>
</evidence>
<keyword evidence="1" id="KW-0732">Signal</keyword>
<dbReference type="OrthoDB" id="5574140at2759"/>
<keyword evidence="3" id="KW-1185">Reference proteome</keyword>
<organism evidence="2 3">
    <name type="scientific">Furculomyces boomerangus</name>
    <dbReference type="NCBI Taxonomy" id="61424"/>
    <lineage>
        <taxon>Eukaryota</taxon>
        <taxon>Fungi</taxon>
        <taxon>Fungi incertae sedis</taxon>
        <taxon>Zoopagomycota</taxon>
        <taxon>Kickxellomycotina</taxon>
        <taxon>Harpellomycetes</taxon>
        <taxon>Harpellales</taxon>
        <taxon>Harpellaceae</taxon>
        <taxon>Furculomyces</taxon>
    </lineage>
</organism>
<sequence>MFLKLLGYSIVVAVGATAAPANSTVGNIRQSAVLMSSDLVNGFHLFSNPCHTNQFSFVSAVMTKDVGKAMIPSVSRIFSRNVDSEVNFVLEAQKYTTNFKVVASSNSKYPVFFTVSGPEISAGNGDPMTPRTEVHYTQKSDELLNDIIKMVKVKIVDRDTLNKPEFICWTKK</sequence>
<dbReference type="AlphaFoldDB" id="A0A2T9YHB2"/>
<gene>
    <name evidence="2" type="ORF">BB559_004014</name>
</gene>
<dbReference type="Proteomes" id="UP000245699">
    <property type="component" value="Unassembled WGS sequence"/>
</dbReference>
<protein>
    <submittedName>
        <fullName evidence="2">Uncharacterized protein</fullName>
    </submittedName>
</protein>
<dbReference type="EMBL" id="MBFT01000400">
    <property type="protein sequence ID" value="PVU91705.1"/>
    <property type="molecule type" value="Genomic_DNA"/>
</dbReference>
<name>A0A2T9YHB2_9FUNG</name>
<feature type="signal peptide" evidence="1">
    <location>
        <begin position="1"/>
        <end position="18"/>
    </location>
</feature>
<reference evidence="2 3" key="1">
    <citation type="journal article" date="2018" name="MBio">
        <title>Comparative Genomics Reveals the Core Gene Toolbox for the Fungus-Insect Symbiosis.</title>
        <authorList>
            <person name="Wang Y."/>
            <person name="Stata M."/>
            <person name="Wang W."/>
            <person name="Stajich J.E."/>
            <person name="White M.M."/>
            <person name="Moncalvo J.M."/>
        </authorList>
    </citation>
    <scope>NUCLEOTIDE SEQUENCE [LARGE SCALE GENOMIC DNA]</scope>
    <source>
        <strain evidence="2 3">AUS-77-4</strain>
    </source>
</reference>
<feature type="chain" id="PRO_5015619347" evidence="1">
    <location>
        <begin position="19"/>
        <end position="172"/>
    </location>
</feature>
<comment type="caution">
    <text evidence="2">The sequence shown here is derived from an EMBL/GenBank/DDBJ whole genome shotgun (WGS) entry which is preliminary data.</text>
</comment>
<evidence type="ECO:0000256" key="1">
    <source>
        <dbReference type="SAM" id="SignalP"/>
    </source>
</evidence>